<dbReference type="PANTHER" id="PTHR48100:SF58">
    <property type="entry name" value="PE-PGRS FAMILY PROTEIN PE_PGRS11"/>
    <property type="match status" value="1"/>
</dbReference>
<protein>
    <submittedName>
        <fullName evidence="1">Putative phosphoglycerate mutase</fullName>
    </submittedName>
</protein>
<dbReference type="SUPFAM" id="SSF53254">
    <property type="entry name" value="Phosphoglycerate mutase-like"/>
    <property type="match status" value="1"/>
</dbReference>
<gene>
    <name evidence="1" type="ORF">UO65_1835</name>
</gene>
<comment type="caution">
    <text evidence="1">The sequence shown here is derived from an EMBL/GenBank/DDBJ whole genome shotgun (WGS) entry which is preliminary data.</text>
</comment>
<dbReference type="SMART" id="SM00855">
    <property type="entry name" value="PGAM"/>
    <property type="match status" value="1"/>
</dbReference>
<dbReference type="AlphaFoldDB" id="W7J1G9"/>
<dbReference type="Gene3D" id="3.40.50.1240">
    <property type="entry name" value="Phosphoglycerate mutase-like"/>
    <property type="match status" value="1"/>
</dbReference>
<accession>W7J1G9</accession>
<dbReference type="EMBL" id="AYXG01000069">
    <property type="protein sequence ID" value="EWC62887.1"/>
    <property type="molecule type" value="Genomic_DNA"/>
</dbReference>
<dbReference type="STRING" id="909613.UO65_1835"/>
<dbReference type="Proteomes" id="UP000019277">
    <property type="component" value="Unassembled WGS sequence"/>
</dbReference>
<proteinExistence type="predicted"/>
<keyword evidence="2" id="KW-1185">Reference proteome</keyword>
<evidence type="ECO:0000313" key="1">
    <source>
        <dbReference type="EMBL" id="EWC62887.1"/>
    </source>
</evidence>
<organism evidence="1 2">
    <name type="scientific">Actinokineospora spheciospongiae</name>
    <dbReference type="NCBI Taxonomy" id="909613"/>
    <lineage>
        <taxon>Bacteria</taxon>
        <taxon>Bacillati</taxon>
        <taxon>Actinomycetota</taxon>
        <taxon>Actinomycetes</taxon>
        <taxon>Pseudonocardiales</taxon>
        <taxon>Pseudonocardiaceae</taxon>
        <taxon>Actinokineospora</taxon>
    </lineage>
</organism>
<evidence type="ECO:0000313" key="2">
    <source>
        <dbReference type="Proteomes" id="UP000019277"/>
    </source>
</evidence>
<dbReference type="Pfam" id="PF00300">
    <property type="entry name" value="His_Phos_1"/>
    <property type="match status" value="1"/>
</dbReference>
<sequence>MSLRLMLVRHGETPSNVLHLLDSRPPGPSLTELGRQQAAALAERLTDEPVLAVYASTATRAQETAEPVAKSHGHTVRVVEGLHELQCGDLEGRGDQEAILAFGQVYLSWVAGDLDTLMPGGETGAFIRTRYLAAVDDIAARHRHEDGLVVAVSHGGVIRLAAEWLADNVTPELAGTHLLANTGHVLLEARDEGWHCLEWTGVEV</sequence>
<dbReference type="eggNOG" id="COG0406">
    <property type="taxonomic scope" value="Bacteria"/>
</dbReference>
<dbReference type="InterPro" id="IPR001345">
    <property type="entry name" value="PG/BPGM_mutase_AS"/>
</dbReference>
<dbReference type="RefSeq" id="WP_324608960.1">
    <property type="nucleotide sequence ID" value="NZ_AYXG01000069.1"/>
</dbReference>
<dbReference type="InterPro" id="IPR050275">
    <property type="entry name" value="PGM_Phosphatase"/>
</dbReference>
<dbReference type="PANTHER" id="PTHR48100">
    <property type="entry name" value="BROAD-SPECIFICITY PHOSPHATASE YOR283W-RELATED"/>
    <property type="match status" value="1"/>
</dbReference>
<reference evidence="1 2" key="1">
    <citation type="journal article" date="2014" name="Genome Announc.">
        <title>Draft Genome Sequence of the Antitrypanosomally Active Sponge-Associated Bacterium Actinokineospora sp. Strain EG49.</title>
        <authorList>
            <person name="Harjes J."/>
            <person name="Ryu T."/>
            <person name="Abdelmohsen U.R."/>
            <person name="Moitinho-Silva L."/>
            <person name="Horn H."/>
            <person name="Ravasi T."/>
            <person name="Hentschel U."/>
        </authorList>
    </citation>
    <scope>NUCLEOTIDE SEQUENCE [LARGE SCALE GENOMIC DNA]</scope>
    <source>
        <strain evidence="1 2">EG49</strain>
    </source>
</reference>
<dbReference type="PROSITE" id="PS00175">
    <property type="entry name" value="PG_MUTASE"/>
    <property type="match status" value="1"/>
</dbReference>
<dbReference type="GO" id="GO:0005737">
    <property type="term" value="C:cytoplasm"/>
    <property type="evidence" value="ECO:0007669"/>
    <property type="project" value="TreeGrafter"/>
</dbReference>
<dbReference type="InterPro" id="IPR029033">
    <property type="entry name" value="His_PPase_superfam"/>
</dbReference>
<dbReference type="CDD" id="cd07067">
    <property type="entry name" value="HP_PGM_like"/>
    <property type="match status" value="1"/>
</dbReference>
<dbReference type="InterPro" id="IPR013078">
    <property type="entry name" value="His_Pase_superF_clade-1"/>
</dbReference>
<dbReference type="GO" id="GO:0016791">
    <property type="term" value="F:phosphatase activity"/>
    <property type="evidence" value="ECO:0007669"/>
    <property type="project" value="TreeGrafter"/>
</dbReference>
<name>W7J1G9_9PSEU</name>